<keyword evidence="2" id="KW-0963">Cytoplasm</keyword>
<evidence type="ECO:0000256" key="2">
    <source>
        <dbReference type="ARBA" id="ARBA00022490"/>
    </source>
</evidence>
<evidence type="ECO:0000256" key="6">
    <source>
        <dbReference type="ARBA" id="ARBA00044739"/>
    </source>
</evidence>
<dbReference type="SMART" id="SM00028">
    <property type="entry name" value="TPR"/>
    <property type="match status" value="2"/>
</dbReference>
<keyword evidence="9" id="KW-1185">Reference proteome</keyword>
<dbReference type="GO" id="GO:0005929">
    <property type="term" value="C:cilium"/>
    <property type="evidence" value="ECO:0007669"/>
    <property type="project" value="TreeGrafter"/>
</dbReference>
<name>A0A8X6K5E5_TRICU</name>
<accession>A0A8X6K5E5</accession>
<evidence type="ECO:0000256" key="7">
    <source>
        <dbReference type="PROSITE-ProRule" id="PRU00339"/>
    </source>
</evidence>
<dbReference type="PANTHER" id="PTHR46630:SF1">
    <property type="entry name" value="TETRATRICOPEPTIDE REPEAT PROTEIN 29"/>
    <property type="match status" value="1"/>
</dbReference>
<evidence type="ECO:0000256" key="1">
    <source>
        <dbReference type="ARBA" id="ARBA00004496"/>
    </source>
</evidence>
<organism evidence="8 9">
    <name type="scientific">Trichonephila clavata</name>
    <name type="common">Joro spider</name>
    <name type="synonym">Nephila clavata</name>
    <dbReference type="NCBI Taxonomy" id="2740835"/>
    <lineage>
        <taxon>Eukaryota</taxon>
        <taxon>Metazoa</taxon>
        <taxon>Ecdysozoa</taxon>
        <taxon>Arthropoda</taxon>
        <taxon>Chelicerata</taxon>
        <taxon>Arachnida</taxon>
        <taxon>Araneae</taxon>
        <taxon>Araneomorphae</taxon>
        <taxon>Entelegynae</taxon>
        <taxon>Araneoidea</taxon>
        <taxon>Nephilidae</taxon>
        <taxon>Trichonephila</taxon>
    </lineage>
</organism>
<dbReference type="PANTHER" id="PTHR46630">
    <property type="entry name" value="TETRATRICOPEPTIDE REPEAT PROTEIN 29"/>
    <property type="match status" value="1"/>
</dbReference>
<dbReference type="GO" id="GO:0003341">
    <property type="term" value="P:cilium movement"/>
    <property type="evidence" value="ECO:0007669"/>
    <property type="project" value="TreeGrafter"/>
</dbReference>
<proteinExistence type="predicted"/>
<feature type="non-terminal residue" evidence="8">
    <location>
        <position position="1"/>
    </location>
</feature>
<evidence type="ECO:0000256" key="5">
    <source>
        <dbReference type="ARBA" id="ARBA00040665"/>
    </source>
</evidence>
<sequence>DTIESQATSYGLLGRARMKFHDYKKALKNFEMYLSLSQECGDKYSVCNAYFALSEIQKRIGNLEQSIQALTKCQSQAKENGFLVPLIFSSVSFGQLYTAQRQYLEAYENFEVAYRTLIFYCDKLPNKIKLRKLCRVMSGVGRAHCSFNRLVGVLQEPPEKALSQLLTWRNASGPFDGRIIMKQDHLINLDKEEMEDEETKRFALIQQLIKEELNVISTQET</sequence>
<evidence type="ECO:0000256" key="3">
    <source>
        <dbReference type="ARBA" id="ARBA00022737"/>
    </source>
</evidence>
<dbReference type="GO" id="GO:0005737">
    <property type="term" value="C:cytoplasm"/>
    <property type="evidence" value="ECO:0007669"/>
    <property type="project" value="UniProtKB-SubCell"/>
</dbReference>
<dbReference type="OrthoDB" id="6434743at2759"/>
<evidence type="ECO:0000313" key="9">
    <source>
        <dbReference type="Proteomes" id="UP000887116"/>
    </source>
</evidence>
<dbReference type="PROSITE" id="PS50005">
    <property type="entry name" value="TPR"/>
    <property type="match status" value="1"/>
</dbReference>
<dbReference type="InterPro" id="IPR011990">
    <property type="entry name" value="TPR-like_helical_dom_sf"/>
</dbReference>
<comment type="caution">
    <text evidence="8">The sequence shown here is derived from an EMBL/GenBank/DDBJ whole genome shotgun (WGS) entry which is preliminary data.</text>
</comment>
<evidence type="ECO:0000256" key="4">
    <source>
        <dbReference type="ARBA" id="ARBA00022803"/>
    </source>
</evidence>
<keyword evidence="4 7" id="KW-0802">TPR repeat</keyword>
<dbReference type="AlphaFoldDB" id="A0A8X6K5E5"/>
<protein>
    <recommendedName>
        <fullName evidence="5">Tetratricopeptide repeat protein 29</fullName>
    </recommendedName>
</protein>
<dbReference type="Proteomes" id="UP000887116">
    <property type="component" value="Unassembled WGS sequence"/>
</dbReference>
<comment type="function">
    <text evidence="6">Axonemal protein which is implicated in axonemal and/or peri-axonemal structure assembly and regulates flagellum assembly and beating and therefore sperm motility.</text>
</comment>
<keyword evidence="3" id="KW-0677">Repeat</keyword>
<dbReference type="InterPro" id="IPR019734">
    <property type="entry name" value="TPR_rpt"/>
</dbReference>
<feature type="repeat" description="TPR" evidence="7">
    <location>
        <begin position="7"/>
        <end position="40"/>
    </location>
</feature>
<dbReference type="EMBL" id="BMAO01039509">
    <property type="protein sequence ID" value="GFR31896.1"/>
    <property type="molecule type" value="Genomic_DNA"/>
</dbReference>
<reference evidence="8" key="1">
    <citation type="submission" date="2020-07" db="EMBL/GenBank/DDBJ databases">
        <title>Multicomponent nature underlies the extraordinary mechanical properties of spider dragline silk.</title>
        <authorList>
            <person name="Kono N."/>
            <person name="Nakamura H."/>
            <person name="Mori M."/>
            <person name="Yoshida Y."/>
            <person name="Ohtoshi R."/>
            <person name="Malay A.D."/>
            <person name="Moran D.A.P."/>
            <person name="Tomita M."/>
            <person name="Numata K."/>
            <person name="Arakawa K."/>
        </authorList>
    </citation>
    <scope>NUCLEOTIDE SEQUENCE</scope>
</reference>
<dbReference type="InterPro" id="IPR051476">
    <property type="entry name" value="Bac_ResReg_Asp_Phosphatase"/>
</dbReference>
<gene>
    <name evidence="8" type="primary">AVEN_166712_1</name>
    <name evidence="8" type="ORF">TNCT_703821</name>
</gene>
<comment type="subcellular location">
    <subcellularLocation>
        <location evidence="1">Cytoplasm</location>
    </subcellularLocation>
</comment>
<dbReference type="SUPFAM" id="SSF48452">
    <property type="entry name" value="TPR-like"/>
    <property type="match status" value="1"/>
</dbReference>
<dbReference type="Gene3D" id="1.25.40.10">
    <property type="entry name" value="Tetratricopeptide repeat domain"/>
    <property type="match status" value="1"/>
</dbReference>
<evidence type="ECO:0000313" key="8">
    <source>
        <dbReference type="EMBL" id="GFR31896.1"/>
    </source>
</evidence>